<evidence type="ECO:0000256" key="1">
    <source>
        <dbReference type="SAM" id="MobiDB-lite"/>
    </source>
</evidence>
<sequence length="1016" mass="113453">MRFSTSMRDRSTSSDYIAAASHLVTCKAITPQNVLQRYKHTSGPLVERAESVLRDWDIAQGPLTVLASPILTSTLKTRSSWAGCYPRICEDEKSLAGFKFISVEEFGSMQLKDANGVVQAYRFKVPNEVVTSLASATDTLPSLDRSKATSGSSNPIARGAFDQRHYAVWGDYGNKPAYSKELRKDGAVGLSWIEATCPATNFINQLFQLEMPEVYAKGTNTELQKLLRQQPVKDPLMPSPLVSPFEAFHGVCINRGITDGDSNVHFDRLDDHNTHNLVIPFGAFGGAHLILWQLRVIVEVPPCWGLSFTGSLIAHSLTKVTGVRNSVDYFIHKALYNWAKKQLAANPFAGKNRKAAANYGTKKSMRKQKTAAKVQKKRKEKKGGMTETRKRQKGVINAEPGSPHNRNLIWNYGPLIHLLSCCIGSIGNTQVRLKRHNSHTSIPTPHDMQNISDAGSCNQCSCPEFAPRTDDKLRCADDSCGHQKRFHASKIPKTITGTRHRQERGNTTSSDTDLEIQRKSLSVHTSTHLHPAANHIASPVPVLDYEEVRQANRGARSSLPAKGDSRSGRKSVNEERYEQGLRRRSTTGLAEASAPMLKVSIRIFTKDAASLPTYLPGEQVFTWNRTDTVENYQDWLASLYKRHHAWAKDRKPYIYLDDKPLRGGSLREVSLSSIFRPPLTQKGAAVVPSEISELLPREPAGISHIFTVLKEHAFSQVPGDTVVTTPSGKAKPPVVKRDSDVVVTITIPTYTNFEEMDEEEQERQDREDSSTRSTSRARTTSVSRSLSTTRKMSATPSRTPARTPARTLPSPKRIIPTKPTRTPARKTKAKQMDPIEEVNSRSPSGSVKGEGTERKGEDTDKDSKQPLPNEEESDGKKHEASVELPIEVSNQTPIGYYPPSTDSSFSSTFAQLSTASIVHYNHKNRTFRKGEDNRRSSSYHPKSPSFVTWDDEERKNQSSPAEETEKDDEEEEIDDEREDDRGQRTTPERKKRKSTAVSPENKTEEKAWKDRRKSMP</sequence>
<feature type="compositionally biased region" description="Low complexity" evidence="1">
    <location>
        <begin position="897"/>
        <end position="909"/>
    </location>
</feature>
<feature type="compositionally biased region" description="Acidic residues" evidence="1">
    <location>
        <begin position="962"/>
        <end position="978"/>
    </location>
</feature>
<keyword evidence="4" id="KW-1185">Reference proteome</keyword>
<dbReference type="AlphaFoldDB" id="A0A3N4IFI5"/>
<dbReference type="OrthoDB" id="5414467at2759"/>
<feature type="compositionally biased region" description="Basic and acidic residues" evidence="1">
    <location>
        <begin position="850"/>
        <end position="864"/>
    </location>
</feature>
<evidence type="ECO:0000313" key="3">
    <source>
        <dbReference type="EMBL" id="RPA84895.1"/>
    </source>
</evidence>
<dbReference type="Proteomes" id="UP000275078">
    <property type="component" value="Unassembled WGS sequence"/>
</dbReference>
<feature type="region of interest" description="Disordered" evidence="1">
    <location>
        <begin position="553"/>
        <end position="588"/>
    </location>
</feature>
<feature type="region of interest" description="Disordered" evidence="1">
    <location>
        <begin position="752"/>
        <end position="1016"/>
    </location>
</feature>
<feature type="compositionally biased region" description="Basic residues" evidence="1">
    <location>
        <begin position="363"/>
        <end position="381"/>
    </location>
</feature>
<feature type="compositionally biased region" description="Basic and acidic residues" evidence="1">
    <location>
        <begin position="979"/>
        <end position="988"/>
    </location>
</feature>
<feature type="compositionally biased region" description="Low complexity" evidence="1">
    <location>
        <begin position="811"/>
        <end position="822"/>
    </location>
</feature>
<feature type="compositionally biased region" description="Polar residues" evidence="1">
    <location>
        <begin position="791"/>
        <end position="800"/>
    </location>
</feature>
<dbReference type="STRING" id="1160509.A0A3N4IFI5"/>
<gene>
    <name evidence="3" type="ORF">BJ508DRAFT_303291</name>
    <name evidence="2" type="ORF">BJ508DRAFT_313719</name>
</gene>
<evidence type="ECO:0000313" key="4">
    <source>
        <dbReference type="Proteomes" id="UP000275078"/>
    </source>
</evidence>
<dbReference type="EMBL" id="ML119818">
    <property type="protein sequence ID" value="RPA73515.1"/>
    <property type="molecule type" value="Genomic_DNA"/>
</dbReference>
<feature type="compositionally biased region" description="Low complexity" evidence="1">
    <location>
        <begin position="771"/>
        <end position="790"/>
    </location>
</feature>
<accession>A0A3N4IFI5</accession>
<dbReference type="EMBL" id="ML119656">
    <property type="protein sequence ID" value="RPA84895.1"/>
    <property type="molecule type" value="Genomic_DNA"/>
</dbReference>
<evidence type="ECO:0000313" key="2">
    <source>
        <dbReference type="EMBL" id="RPA73515.1"/>
    </source>
</evidence>
<protein>
    <submittedName>
        <fullName evidence="3">Uncharacterized protein</fullName>
    </submittedName>
</protein>
<proteinExistence type="predicted"/>
<organism evidence="3 4">
    <name type="scientific">Ascobolus immersus RN42</name>
    <dbReference type="NCBI Taxonomy" id="1160509"/>
    <lineage>
        <taxon>Eukaryota</taxon>
        <taxon>Fungi</taxon>
        <taxon>Dikarya</taxon>
        <taxon>Ascomycota</taxon>
        <taxon>Pezizomycotina</taxon>
        <taxon>Pezizomycetes</taxon>
        <taxon>Pezizales</taxon>
        <taxon>Ascobolaceae</taxon>
        <taxon>Ascobolus</taxon>
    </lineage>
</organism>
<reference evidence="3 4" key="1">
    <citation type="journal article" date="2018" name="Nat. Ecol. Evol.">
        <title>Pezizomycetes genomes reveal the molecular basis of ectomycorrhizal truffle lifestyle.</title>
        <authorList>
            <person name="Murat C."/>
            <person name="Payen T."/>
            <person name="Noel B."/>
            <person name="Kuo A."/>
            <person name="Morin E."/>
            <person name="Chen J."/>
            <person name="Kohler A."/>
            <person name="Krizsan K."/>
            <person name="Balestrini R."/>
            <person name="Da Silva C."/>
            <person name="Montanini B."/>
            <person name="Hainaut M."/>
            <person name="Levati E."/>
            <person name="Barry K.W."/>
            <person name="Belfiori B."/>
            <person name="Cichocki N."/>
            <person name="Clum A."/>
            <person name="Dockter R.B."/>
            <person name="Fauchery L."/>
            <person name="Guy J."/>
            <person name="Iotti M."/>
            <person name="Le Tacon F."/>
            <person name="Lindquist E.A."/>
            <person name="Lipzen A."/>
            <person name="Malagnac F."/>
            <person name="Mello A."/>
            <person name="Molinier V."/>
            <person name="Miyauchi S."/>
            <person name="Poulain J."/>
            <person name="Riccioni C."/>
            <person name="Rubini A."/>
            <person name="Sitrit Y."/>
            <person name="Splivallo R."/>
            <person name="Traeger S."/>
            <person name="Wang M."/>
            <person name="Zifcakova L."/>
            <person name="Wipf D."/>
            <person name="Zambonelli A."/>
            <person name="Paolocci F."/>
            <person name="Nowrousian M."/>
            <person name="Ottonello S."/>
            <person name="Baldrian P."/>
            <person name="Spatafora J.W."/>
            <person name="Henrissat B."/>
            <person name="Nagy L.G."/>
            <person name="Aury J.M."/>
            <person name="Wincker P."/>
            <person name="Grigoriev I.V."/>
            <person name="Bonfante P."/>
            <person name="Martin F.M."/>
        </authorList>
    </citation>
    <scope>NUCLEOTIDE SEQUENCE [LARGE SCALE GENOMIC DNA]</scope>
    <source>
        <strain evidence="3 4">RN42</strain>
    </source>
</reference>
<feature type="compositionally biased region" description="Basic and acidic residues" evidence="1">
    <location>
        <begin position="563"/>
        <end position="581"/>
    </location>
</feature>
<dbReference type="Gene3D" id="3.60.130.30">
    <property type="match status" value="1"/>
</dbReference>
<name>A0A3N4IFI5_ASCIM</name>
<feature type="region of interest" description="Disordered" evidence="1">
    <location>
        <begin position="357"/>
        <end position="403"/>
    </location>
</feature>